<gene>
    <name evidence="5" type="ORF">SAMN05216233_11745</name>
</gene>
<feature type="compositionally biased region" description="Gly residues" evidence="4">
    <location>
        <begin position="146"/>
        <end position="157"/>
    </location>
</feature>
<dbReference type="RefSeq" id="WP_092213211.1">
    <property type="nucleotide sequence ID" value="NZ_FMUX01000017.1"/>
</dbReference>
<protein>
    <recommendedName>
        <fullName evidence="2 3">Single-stranded DNA-binding protein</fullName>
        <shortName evidence="2">SSB</shortName>
    </recommendedName>
</protein>
<dbReference type="CDD" id="cd04496">
    <property type="entry name" value="SSB_OBF"/>
    <property type="match status" value="1"/>
</dbReference>
<reference evidence="5 6" key="1">
    <citation type="submission" date="2016-10" db="EMBL/GenBank/DDBJ databases">
        <authorList>
            <person name="de Groot N.N."/>
        </authorList>
    </citation>
    <scope>NUCLEOTIDE SEQUENCE [LARGE SCALE GENOMIC DNA]</scope>
    <source>
        <strain evidence="5 6">AA1</strain>
    </source>
</reference>
<evidence type="ECO:0000313" key="5">
    <source>
        <dbReference type="EMBL" id="SCY70218.1"/>
    </source>
</evidence>
<dbReference type="GO" id="GO:0006260">
    <property type="term" value="P:DNA replication"/>
    <property type="evidence" value="ECO:0007669"/>
    <property type="project" value="UniProtKB-UniRule"/>
</dbReference>
<dbReference type="STRING" id="419481.SAMN05216233_11745"/>
<keyword evidence="2" id="KW-0227">DNA damage</keyword>
<evidence type="ECO:0000256" key="1">
    <source>
        <dbReference type="ARBA" id="ARBA00023125"/>
    </source>
</evidence>
<organism evidence="5 6">
    <name type="scientific">Desulfoluna spongiiphila</name>
    <dbReference type="NCBI Taxonomy" id="419481"/>
    <lineage>
        <taxon>Bacteria</taxon>
        <taxon>Pseudomonadati</taxon>
        <taxon>Thermodesulfobacteriota</taxon>
        <taxon>Desulfobacteria</taxon>
        <taxon>Desulfobacterales</taxon>
        <taxon>Desulfolunaceae</taxon>
        <taxon>Desulfoluna</taxon>
    </lineage>
</organism>
<dbReference type="PROSITE" id="PS50935">
    <property type="entry name" value="SSB"/>
    <property type="match status" value="1"/>
</dbReference>
<dbReference type="InterPro" id="IPR011344">
    <property type="entry name" value="ssDNA-bd"/>
</dbReference>
<dbReference type="PANTHER" id="PTHR10302">
    <property type="entry name" value="SINGLE-STRANDED DNA-BINDING PROTEIN"/>
    <property type="match status" value="1"/>
</dbReference>
<comment type="subunit">
    <text evidence="2">Homotetramer.</text>
</comment>
<dbReference type="EMBL" id="FMUX01000017">
    <property type="protein sequence ID" value="SCY70218.1"/>
    <property type="molecule type" value="Genomic_DNA"/>
</dbReference>
<dbReference type="SUPFAM" id="SSF50249">
    <property type="entry name" value="Nucleic acid-binding proteins"/>
    <property type="match status" value="1"/>
</dbReference>
<evidence type="ECO:0000256" key="3">
    <source>
        <dbReference type="RuleBase" id="RU000524"/>
    </source>
</evidence>
<feature type="compositionally biased region" description="Gly residues" evidence="4">
    <location>
        <begin position="111"/>
        <end position="138"/>
    </location>
</feature>
<dbReference type="InterPro" id="IPR000424">
    <property type="entry name" value="Primosome_PriB/ssb"/>
</dbReference>
<comment type="function">
    <text evidence="2">Plays an important role in DNA replication, recombination and repair. Binds to ssDNA and to an array of partner proteins to recruit them to their sites of action during DNA metabolism.</text>
</comment>
<keyword evidence="2" id="KW-0234">DNA repair</keyword>
<dbReference type="OrthoDB" id="9809878at2"/>
<dbReference type="GO" id="GO:0006281">
    <property type="term" value="P:DNA repair"/>
    <property type="evidence" value="ECO:0007669"/>
    <property type="project" value="UniProtKB-UniRule"/>
</dbReference>
<keyword evidence="6" id="KW-1185">Reference proteome</keyword>
<feature type="compositionally biased region" description="Low complexity" evidence="4">
    <location>
        <begin position="158"/>
        <end position="185"/>
    </location>
</feature>
<dbReference type="AlphaFoldDB" id="A0A1G5I4D1"/>
<name>A0A1G5I4D1_9BACT</name>
<feature type="short sequence motif" description="Important for interaction with partner proteins" evidence="2">
    <location>
        <begin position="203"/>
        <end position="208"/>
    </location>
</feature>
<dbReference type="Proteomes" id="UP000198870">
    <property type="component" value="Unassembled WGS sequence"/>
</dbReference>
<dbReference type="GO" id="GO:0006310">
    <property type="term" value="P:DNA recombination"/>
    <property type="evidence" value="ECO:0007669"/>
    <property type="project" value="UniProtKB-UniRule"/>
</dbReference>
<dbReference type="GO" id="GO:0003697">
    <property type="term" value="F:single-stranded DNA binding"/>
    <property type="evidence" value="ECO:0007669"/>
    <property type="project" value="UniProtKB-UniRule"/>
</dbReference>
<dbReference type="InterPro" id="IPR012340">
    <property type="entry name" value="NA-bd_OB-fold"/>
</dbReference>
<feature type="compositionally biased region" description="Gly residues" evidence="4">
    <location>
        <begin position="186"/>
        <end position="196"/>
    </location>
</feature>
<proteinExistence type="inferred from homology"/>
<keyword evidence="2" id="KW-0233">DNA recombination</keyword>
<evidence type="ECO:0000256" key="4">
    <source>
        <dbReference type="SAM" id="MobiDB-lite"/>
    </source>
</evidence>
<dbReference type="GO" id="GO:0009295">
    <property type="term" value="C:nucleoid"/>
    <property type="evidence" value="ECO:0007669"/>
    <property type="project" value="TreeGrafter"/>
</dbReference>
<dbReference type="Pfam" id="PF00436">
    <property type="entry name" value="SSB"/>
    <property type="match status" value="1"/>
</dbReference>
<dbReference type="HAMAP" id="MF_00984">
    <property type="entry name" value="SSB"/>
    <property type="match status" value="1"/>
</dbReference>
<feature type="region of interest" description="Disordered" evidence="4">
    <location>
        <begin position="111"/>
        <end position="208"/>
    </location>
</feature>
<accession>A0A1G5I4D1</accession>
<keyword evidence="1 2" id="KW-0238">DNA-binding</keyword>
<evidence type="ECO:0000256" key="2">
    <source>
        <dbReference type="HAMAP-Rule" id="MF_00984"/>
    </source>
</evidence>
<dbReference type="NCBIfam" id="TIGR00621">
    <property type="entry name" value="ssb"/>
    <property type="match status" value="1"/>
</dbReference>
<comment type="caution">
    <text evidence="2">Lacks conserved residue(s) required for the propagation of feature annotation.</text>
</comment>
<dbReference type="PANTHER" id="PTHR10302:SF27">
    <property type="entry name" value="SINGLE-STRANDED DNA-BINDING PROTEIN"/>
    <property type="match status" value="1"/>
</dbReference>
<evidence type="ECO:0000313" key="6">
    <source>
        <dbReference type="Proteomes" id="UP000198870"/>
    </source>
</evidence>
<sequence length="208" mass="21899">MASLNKVMIIGNLGRDPEVSYTPSGLAICKFSIATTDVRVDRNSGERTERTEWHRITVFGKTAENCGRFLAKGRQVYVEGRLQTSSYEKDGITRYSTDIIANQVTFLGGRNAEGGGGGQQGGGFGGGGQNNNYQGGGYNQNQNQSQGGGYGSAGGYPGSYNSTPQQPAQQQPPQQPAAQPQSNGFDQGGSFGGGDPGFTNPPDDDIPF</sequence>
<keyword evidence="2" id="KW-0235">DNA replication</keyword>
<dbReference type="Gene3D" id="2.40.50.140">
    <property type="entry name" value="Nucleic acid-binding proteins"/>
    <property type="match status" value="1"/>
</dbReference>